<proteinExistence type="predicted"/>
<accession>A0ABT5KL04</accession>
<dbReference type="EMBL" id="JAQQXS010000001">
    <property type="protein sequence ID" value="MDC8783603.1"/>
    <property type="molecule type" value="Genomic_DNA"/>
</dbReference>
<comment type="caution">
    <text evidence="1">The sequence shown here is derived from an EMBL/GenBank/DDBJ whole genome shotgun (WGS) entry which is preliminary data.</text>
</comment>
<dbReference type="NCBIfam" id="TIGR02292">
    <property type="entry name" value="ygfB_yecA"/>
    <property type="match status" value="1"/>
</dbReference>
<dbReference type="SUPFAM" id="SSF101327">
    <property type="entry name" value="YgfB-like"/>
    <property type="match status" value="1"/>
</dbReference>
<sequence>MTDAYQDIDHANAERLAALLQILVAATPEDMDAVPIDTLDGYMTALICGPVVHSPIAAMDGLFGENWAAVLDEQDATEEFMQVLMTRWNEIADSLDPEALSADPEAILLTPLITEFDEATKADLLAQGVLTEEQLSELPPPGVMWVEGFMQAVEDNEQAWYVHDSDSEAGQMLDAMLMSVAAVAMPPGDQRQAYIAEQYEPDDVIDQDVLLDDALFSAQDLRLFWLQPAPGQTLS</sequence>
<dbReference type="InterPro" id="IPR036255">
    <property type="entry name" value="YgfB-like_sf"/>
</dbReference>
<dbReference type="Proteomes" id="UP001219862">
    <property type="component" value="Unassembled WGS sequence"/>
</dbReference>
<name>A0ABT5KL04_9BURK</name>
<dbReference type="RefSeq" id="WP_273594733.1">
    <property type="nucleotide sequence ID" value="NZ_JAQQXS010000001.1"/>
</dbReference>
<evidence type="ECO:0000313" key="2">
    <source>
        <dbReference type="Proteomes" id="UP001219862"/>
    </source>
</evidence>
<dbReference type="Pfam" id="PF03695">
    <property type="entry name" value="UPF0149"/>
    <property type="match status" value="1"/>
</dbReference>
<keyword evidence="2" id="KW-1185">Reference proteome</keyword>
<gene>
    <name evidence="1" type="ORF">PRZ01_00160</name>
</gene>
<reference evidence="1 2" key="1">
    <citation type="submission" date="2022-10" db="EMBL/GenBank/DDBJ databases">
        <title>paucibacter sp. hw8 Genome sequencing.</title>
        <authorList>
            <person name="Park S."/>
        </authorList>
    </citation>
    <scope>NUCLEOTIDE SEQUENCE [LARGE SCALE GENOMIC DNA]</scope>
    <source>
        <strain evidence="2">hw8</strain>
    </source>
</reference>
<dbReference type="InterPro" id="IPR011978">
    <property type="entry name" value="YgfB-like"/>
</dbReference>
<protein>
    <submittedName>
        <fullName evidence="1">UPF0149 family protein</fullName>
    </submittedName>
</protein>
<organism evidence="1 2">
    <name type="scientific">Roseateles koreensis</name>
    <dbReference type="NCBI Taxonomy" id="2987526"/>
    <lineage>
        <taxon>Bacteria</taxon>
        <taxon>Pseudomonadati</taxon>
        <taxon>Pseudomonadota</taxon>
        <taxon>Betaproteobacteria</taxon>
        <taxon>Burkholderiales</taxon>
        <taxon>Sphaerotilaceae</taxon>
        <taxon>Roseateles</taxon>
    </lineage>
</organism>
<evidence type="ECO:0000313" key="1">
    <source>
        <dbReference type="EMBL" id="MDC8783603.1"/>
    </source>
</evidence>